<keyword evidence="15" id="KW-1185">Reference proteome</keyword>
<dbReference type="SUPFAM" id="SSF52047">
    <property type="entry name" value="RNI-like"/>
    <property type="match status" value="1"/>
</dbReference>
<dbReference type="FunFam" id="3.80.10.10:FF:001277">
    <property type="entry name" value="Tubulin-specific chaperone, putative (AFU_orthologue AFUA_4G11870)"/>
    <property type="match status" value="1"/>
</dbReference>
<organism evidence="14 15">
    <name type="scientific">Aspergillus fumigatus (strain CBS 144.89 / FGSC A1163 / CEA10)</name>
    <name type="common">Neosartorya fumigata</name>
    <dbReference type="NCBI Taxonomy" id="451804"/>
    <lineage>
        <taxon>Eukaryota</taxon>
        <taxon>Fungi</taxon>
        <taxon>Dikarya</taxon>
        <taxon>Ascomycota</taxon>
        <taxon>Pezizomycotina</taxon>
        <taxon>Eurotiomycetes</taxon>
        <taxon>Eurotiomycetidae</taxon>
        <taxon>Eurotiales</taxon>
        <taxon>Aspergillaceae</taxon>
        <taxon>Aspergillus</taxon>
        <taxon>Aspergillus subgen. Fumigati</taxon>
    </lineage>
</organism>
<dbReference type="PROSITE" id="PS51450">
    <property type="entry name" value="LRR"/>
    <property type="match status" value="2"/>
</dbReference>
<evidence type="ECO:0000256" key="2">
    <source>
        <dbReference type="ARBA" id="ARBA00004496"/>
    </source>
</evidence>
<dbReference type="PANTHER" id="PTHR45973:SF9">
    <property type="entry name" value="LEUCINE-RICH REPEAT-CONTAINING PROTEIN 46"/>
    <property type="match status" value="1"/>
</dbReference>
<dbReference type="Proteomes" id="UP000001699">
    <property type="component" value="Unassembled WGS sequence"/>
</dbReference>
<keyword evidence="10" id="KW-0966">Cell projection</keyword>
<evidence type="ECO:0000256" key="7">
    <source>
        <dbReference type="ARBA" id="ARBA00022737"/>
    </source>
</evidence>
<dbReference type="EMBL" id="DS499598">
    <property type="protein sequence ID" value="EDP50550.1"/>
    <property type="molecule type" value="Genomic_DNA"/>
</dbReference>
<evidence type="ECO:0000256" key="4">
    <source>
        <dbReference type="ARBA" id="ARBA00015004"/>
    </source>
</evidence>
<dbReference type="Gene3D" id="3.80.10.10">
    <property type="entry name" value="Ribonuclease Inhibitor"/>
    <property type="match status" value="3"/>
</dbReference>
<keyword evidence="8" id="KW-0969">Cilium</keyword>
<evidence type="ECO:0000313" key="14">
    <source>
        <dbReference type="EMBL" id="EDP50550.1"/>
    </source>
</evidence>
<keyword evidence="6" id="KW-0433">Leucine-rich repeat</keyword>
<feature type="compositionally biased region" description="Acidic residues" evidence="12">
    <location>
        <begin position="564"/>
        <end position="574"/>
    </location>
</feature>
<evidence type="ECO:0000256" key="1">
    <source>
        <dbReference type="ARBA" id="ARBA00004138"/>
    </source>
</evidence>
<protein>
    <recommendedName>
        <fullName evidence="4">Tubulin-specific chaperone E</fullName>
    </recommendedName>
    <alternativeName>
        <fullName evidence="11">Tubulin-folding cofactor E</fullName>
    </alternativeName>
</protein>
<reference evidence="14 15" key="1">
    <citation type="journal article" date="2008" name="PLoS Genet.">
        <title>Genomic islands in the pathogenic filamentous fungus Aspergillus fumigatus.</title>
        <authorList>
            <person name="Fedorova N.D."/>
            <person name="Khaldi N."/>
            <person name="Joardar V.S."/>
            <person name="Maiti R."/>
            <person name="Amedeo P."/>
            <person name="Anderson M.J."/>
            <person name="Crabtree J."/>
            <person name="Silva J.C."/>
            <person name="Badger J.H."/>
            <person name="Albarraq A."/>
            <person name="Angiuoli S."/>
            <person name="Bussey H."/>
            <person name="Bowyer P."/>
            <person name="Cotty P.J."/>
            <person name="Dyer P.S."/>
            <person name="Egan A."/>
            <person name="Galens K."/>
            <person name="Fraser-Liggett C.M."/>
            <person name="Haas B.J."/>
            <person name="Inman J.M."/>
            <person name="Kent R."/>
            <person name="Lemieux S."/>
            <person name="Malavazi I."/>
            <person name="Orvis J."/>
            <person name="Roemer T."/>
            <person name="Ronning C.M."/>
            <person name="Sundaram J.P."/>
            <person name="Sutton G."/>
            <person name="Turner G."/>
            <person name="Venter J.C."/>
            <person name="White O.R."/>
            <person name="Whitty B.R."/>
            <person name="Youngman P."/>
            <person name="Wolfe K.H."/>
            <person name="Goldman G.H."/>
            <person name="Wortman J.R."/>
            <person name="Jiang B."/>
            <person name="Denning D.W."/>
            <person name="Nierman W.C."/>
        </authorList>
    </citation>
    <scope>NUCLEOTIDE SEQUENCE [LARGE SCALE GENOMIC DNA]</scope>
    <source>
        <strain evidence="15">CBS 144.89 / FGSC A1163 / CEA10</strain>
    </source>
</reference>
<evidence type="ECO:0000256" key="5">
    <source>
        <dbReference type="ARBA" id="ARBA00022490"/>
    </source>
</evidence>
<evidence type="ECO:0000256" key="6">
    <source>
        <dbReference type="ARBA" id="ARBA00022614"/>
    </source>
</evidence>
<dbReference type="Pfam" id="PF01302">
    <property type="entry name" value="CAP_GLY"/>
    <property type="match status" value="1"/>
</dbReference>
<sequence>MDVGCFVNQRRSYNGDLCTVRYIGKVEGTTGEWLGVEWDDPTRGKHSGEHNGVRYFTCRRKHPTAGSFVRPSRRTDRPRGFLEAVRHKYASEFQEELARQQSGEVSAAREIIKFSSKVVEEVGFDKIRKKLAELQELKIVLLDRLCIAGVLPHRASLHELAEACKEIEQTCPKIVDLDLSYNLLESWVDIANICQQLKRLKTLKLMLVIQYICEKHADSWQRKSSRSSTGGSDIRRYHNTTLGRDSTRMGRGMLHKATAWLPISALTYQFPSLSALSASANQITQILTPITDTITTLTLENNDISSLSSLACLTSLSKLEHLSLRENRIGKVYASGMEGNSLQFSENLRSVDLSRNNIDSWLFVNELQRVFPGLQSLRISGNPLYDKPVAPSNVTNLPEKPMTVDEAYMLTLSRLASIQTLNYSKITAQDRSNGELYYLSLIGKELSAYPESAEREILATHPRYQELCEKYGAPTIRRAELAGAAVNPRSVAARVVKLAFCLHSSVSSGANQEQFRVQKIPRSFNTYQVKAIASRLFNLPPYQCRLVWETNELDPIHQEKKDDGDDWDSDEDEATAIGLGESNKLTPATEDGKFIRREVELLDSTRDIGFWFQPDTVEARIRVEVATSN</sequence>
<dbReference type="SMART" id="SM01052">
    <property type="entry name" value="CAP_GLY"/>
    <property type="match status" value="1"/>
</dbReference>
<evidence type="ECO:0000256" key="11">
    <source>
        <dbReference type="ARBA" id="ARBA00030180"/>
    </source>
</evidence>
<feature type="domain" description="CAP-Gly" evidence="13">
    <location>
        <begin position="24"/>
        <end position="70"/>
    </location>
</feature>
<dbReference type="OrthoDB" id="5273213at2759"/>
<accession>B0Y4F1</accession>
<comment type="similarity">
    <text evidence="3">Belongs to the TBCE family.</text>
</comment>
<keyword evidence="7" id="KW-0677">Repeat</keyword>
<evidence type="ECO:0000259" key="13">
    <source>
        <dbReference type="PROSITE" id="PS50245"/>
    </source>
</evidence>
<evidence type="ECO:0000256" key="9">
    <source>
        <dbReference type="ARBA" id="ARBA00023186"/>
    </source>
</evidence>
<evidence type="ECO:0000256" key="3">
    <source>
        <dbReference type="ARBA" id="ARBA00006286"/>
    </source>
</evidence>
<proteinExistence type="inferred from homology"/>
<dbReference type="InterPro" id="IPR000938">
    <property type="entry name" value="CAP-Gly_domain"/>
</dbReference>
<evidence type="ECO:0000256" key="10">
    <source>
        <dbReference type="ARBA" id="ARBA00023273"/>
    </source>
</evidence>
<dbReference type="InterPro" id="IPR036859">
    <property type="entry name" value="CAP-Gly_dom_sf"/>
</dbReference>
<dbReference type="VEuPathDB" id="FungiDB:AFUB_068870"/>
<dbReference type="Gene3D" id="2.30.30.190">
    <property type="entry name" value="CAP Gly-rich-like domain"/>
    <property type="match status" value="1"/>
</dbReference>
<dbReference type="InterPro" id="IPR001611">
    <property type="entry name" value="Leu-rich_rpt"/>
</dbReference>
<dbReference type="PhylomeDB" id="B0Y4F1"/>
<feature type="region of interest" description="Disordered" evidence="12">
    <location>
        <begin position="222"/>
        <end position="244"/>
    </location>
</feature>
<name>B0Y4F1_ASPFC</name>
<evidence type="ECO:0000313" key="15">
    <source>
        <dbReference type="Proteomes" id="UP000001699"/>
    </source>
</evidence>
<dbReference type="GO" id="GO:0005737">
    <property type="term" value="C:cytoplasm"/>
    <property type="evidence" value="ECO:0007669"/>
    <property type="project" value="UniProtKB-SubCell"/>
</dbReference>
<dbReference type="AlphaFoldDB" id="B0Y4F1"/>
<dbReference type="FunFam" id="2.30.30.190:FF:000008">
    <property type="entry name" value="Tubulin-specific chaperone E"/>
    <property type="match status" value="1"/>
</dbReference>
<feature type="region of interest" description="Disordered" evidence="12">
    <location>
        <begin position="557"/>
        <end position="583"/>
    </location>
</feature>
<gene>
    <name evidence="14" type="ORF">AFUB_068870</name>
</gene>
<keyword evidence="9" id="KW-0143">Chaperone</keyword>
<dbReference type="HOGENOM" id="CLU_017716_3_1_1"/>
<comment type="subcellular location">
    <subcellularLocation>
        <location evidence="1">Cell projection</location>
        <location evidence="1">Cilium</location>
    </subcellularLocation>
    <subcellularLocation>
        <location evidence="2">Cytoplasm</location>
    </subcellularLocation>
</comment>
<dbReference type="PANTHER" id="PTHR45973">
    <property type="entry name" value="PROTEIN PHOSPHATASE 1 REGULATORY SUBUNIT SDS22-RELATED"/>
    <property type="match status" value="1"/>
</dbReference>
<dbReference type="SUPFAM" id="SSF74924">
    <property type="entry name" value="Cap-Gly domain"/>
    <property type="match status" value="1"/>
</dbReference>
<evidence type="ECO:0000256" key="12">
    <source>
        <dbReference type="SAM" id="MobiDB-lite"/>
    </source>
</evidence>
<dbReference type="InterPro" id="IPR050576">
    <property type="entry name" value="Cilia_flagella_integrity"/>
</dbReference>
<keyword evidence="5" id="KW-0963">Cytoplasm</keyword>
<evidence type="ECO:0000256" key="8">
    <source>
        <dbReference type="ARBA" id="ARBA00023069"/>
    </source>
</evidence>
<dbReference type="InterPro" id="IPR032675">
    <property type="entry name" value="LRR_dom_sf"/>
</dbReference>
<dbReference type="PROSITE" id="PS50245">
    <property type="entry name" value="CAP_GLY_2"/>
    <property type="match status" value="1"/>
</dbReference>